<comment type="caution">
    <text evidence="3">The sequence shown here is derived from an EMBL/GenBank/DDBJ whole genome shotgun (WGS) entry which is preliminary data.</text>
</comment>
<evidence type="ECO:0000256" key="2">
    <source>
        <dbReference type="SAM" id="Phobius"/>
    </source>
</evidence>
<feature type="region of interest" description="Disordered" evidence="1">
    <location>
        <begin position="75"/>
        <end position="122"/>
    </location>
</feature>
<dbReference type="Gramene" id="PSR98438">
    <property type="protein sequence ID" value="PSR98438"/>
    <property type="gene ID" value="CEY00_Acc25045"/>
</dbReference>
<sequence>MIENGGKSNLEDMGSSSLNSSGKSWELDQMGTQKISVSDQTNSLQFTNFKSDSFIVEMEALSQLTDKDITTNSRITRSLSRKLPQQKSSEKKINSSIGNEKDNSDVAKSFPRGPLAGQSTPEKPMVVTLGTRDQPTSPHIHHQITIVSDNVRAAAAGEVKCDGNRLSFRRSSPSWAIDPRRILLFFATLSSMGTMLLIYFTLSMSKFGGEESAWN</sequence>
<accession>A0A2R6PXG9</accession>
<dbReference type="EMBL" id="NKQK01000022">
    <property type="protein sequence ID" value="PSR98438.1"/>
    <property type="molecule type" value="Genomic_DNA"/>
</dbReference>
<keyword evidence="2" id="KW-1133">Transmembrane helix</keyword>
<keyword evidence="2" id="KW-0472">Membrane</keyword>
<evidence type="ECO:0000313" key="3">
    <source>
        <dbReference type="EMBL" id="PSR98438.1"/>
    </source>
</evidence>
<feature type="compositionally biased region" description="Polar residues" evidence="1">
    <location>
        <begin position="75"/>
        <end position="87"/>
    </location>
</feature>
<keyword evidence="2" id="KW-0812">Transmembrane</keyword>
<dbReference type="STRING" id="1590841.A0A2R6PXG9"/>
<protein>
    <submittedName>
        <fullName evidence="3">Methylthioribose-1-phosphate isomerase</fullName>
    </submittedName>
</protein>
<gene>
    <name evidence="3" type="ORF">CEY00_Acc25045</name>
</gene>
<dbReference type="Proteomes" id="UP000241394">
    <property type="component" value="Chromosome LG22"/>
</dbReference>
<feature type="region of interest" description="Disordered" evidence="1">
    <location>
        <begin position="1"/>
        <end position="24"/>
    </location>
</feature>
<dbReference type="InParanoid" id="A0A2R6PXG9"/>
<dbReference type="OrthoDB" id="683938at2759"/>
<keyword evidence="3" id="KW-0413">Isomerase</keyword>
<organism evidence="3 4">
    <name type="scientific">Actinidia chinensis var. chinensis</name>
    <name type="common">Chinese soft-hair kiwi</name>
    <dbReference type="NCBI Taxonomy" id="1590841"/>
    <lineage>
        <taxon>Eukaryota</taxon>
        <taxon>Viridiplantae</taxon>
        <taxon>Streptophyta</taxon>
        <taxon>Embryophyta</taxon>
        <taxon>Tracheophyta</taxon>
        <taxon>Spermatophyta</taxon>
        <taxon>Magnoliopsida</taxon>
        <taxon>eudicotyledons</taxon>
        <taxon>Gunneridae</taxon>
        <taxon>Pentapetalae</taxon>
        <taxon>asterids</taxon>
        <taxon>Ericales</taxon>
        <taxon>Actinidiaceae</taxon>
        <taxon>Actinidia</taxon>
    </lineage>
</organism>
<feature type="compositionally biased region" description="Basic and acidic residues" evidence="1">
    <location>
        <begin position="88"/>
        <end position="105"/>
    </location>
</feature>
<dbReference type="OMA" id="CCELELG"/>
<evidence type="ECO:0000313" key="4">
    <source>
        <dbReference type="Proteomes" id="UP000241394"/>
    </source>
</evidence>
<dbReference type="PANTHER" id="PTHR34064">
    <property type="entry name" value="OS04G0672300 PROTEIN"/>
    <property type="match status" value="1"/>
</dbReference>
<feature type="transmembrane region" description="Helical" evidence="2">
    <location>
        <begin position="182"/>
        <end position="202"/>
    </location>
</feature>
<dbReference type="PANTHER" id="PTHR34064:SF4">
    <property type="entry name" value="PROTEIN, PUTATIVE-RELATED"/>
    <property type="match status" value="1"/>
</dbReference>
<dbReference type="AlphaFoldDB" id="A0A2R6PXG9"/>
<keyword evidence="4" id="KW-1185">Reference proteome</keyword>
<feature type="compositionally biased region" description="Low complexity" evidence="1">
    <location>
        <begin position="15"/>
        <end position="24"/>
    </location>
</feature>
<dbReference type="GO" id="GO:0016853">
    <property type="term" value="F:isomerase activity"/>
    <property type="evidence" value="ECO:0007669"/>
    <property type="project" value="UniProtKB-KW"/>
</dbReference>
<reference evidence="3 4" key="1">
    <citation type="submission" date="2017-07" db="EMBL/GenBank/DDBJ databases">
        <title>An improved, manually edited Actinidia chinensis var. chinensis (kiwifruit) genome highlights the challenges associated with draft genomes and gene prediction in plants.</title>
        <authorList>
            <person name="Pilkington S."/>
            <person name="Crowhurst R."/>
            <person name="Hilario E."/>
            <person name="Nardozza S."/>
            <person name="Fraser L."/>
            <person name="Peng Y."/>
            <person name="Gunaseelan K."/>
            <person name="Simpson R."/>
            <person name="Tahir J."/>
            <person name="Deroles S."/>
            <person name="Templeton K."/>
            <person name="Luo Z."/>
            <person name="Davy M."/>
            <person name="Cheng C."/>
            <person name="Mcneilage M."/>
            <person name="Scaglione D."/>
            <person name="Liu Y."/>
            <person name="Zhang Q."/>
            <person name="Datson P."/>
            <person name="De Silva N."/>
            <person name="Gardiner S."/>
            <person name="Bassett H."/>
            <person name="Chagne D."/>
            <person name="Mccallum J."/>
            <person name="Dzierzon H."/>
            <person name="Deng C."/>
            <person name="Wang Y.-Y."/>
            <person name="Barron N."/>
            <person name="Manako K."/>
            <person name="Bowen J."/>
            <person name="Foster T."/>
            <person name="Erridge Z."/>
            <person name="Tiffin H."/>
            <person name="Waite C."/>
            <person name="Davies K."/>
            <person name="Grierson E."/>
            <person name="Laing W."/>
            <person name="Kirk R."/>
            <person name="Chen X."/>
            <person name="Wood M."/>
            <person name="Montefiori M."/>
            <person name="Brummell D."/>
            <person name="Schwinn K."/>
            <person name="Catanach A."/>
            <person name="Fullerton C."/>
            <person name="Li D."/>
            <person name="Meiyalaghan S."/>
            <person name="Nieuwenhuizen N."/>
            <person name="Read N."/>
            <person name="Prakash R."/>
            <person name="Hunter D."/>
            <person name="Zhang H."/>
            <person name="Mckenzie M."/>
            <person name="Knabel M."/>
            <person name="Harris A."/>
            <person name="Allan A."/>
            <person name="Chen A."/>
            <person name="Janssen B."/>
            <person name="Plunkett B."/>
            <person name="Dwamena C."/>
            <person name="Voogd C."/>
            <person name="Leif D."/>
            <person name="Lafferty D."/>
            <person name="Souleyre E."/>
            <person name="Varkonyi-Gasic E."/>
            <person name="Gambi F."/>
            <person name="Hanley J."/>
            <person name="Yao J.-L."/>
            <person name="Cheung J."/>
            <person name="David K."/>
            <person name="Warren B."/>
            <person name="Marsh K."/>
            <person name="Snowden K."/>
            <person name="Lin-Wang K."/>
            <person name="Brian L."/>
            <person name="Martinez-Sanchez M."/>
            <person name="Wang M."/>
            <person name="Ileperuma N."/>
            <person name="Macnee N."/>
            <person name="Campin R."/>
            <person name="Mcatee P."/>
            <person name="Drummond R."/>
            <person name="Espley R."/>
            <person name="Ireland H."/>
            <person name="Wu R."/>
            <person name="Atkinson R."/>
            <person name="Karunairetnam S."/>
            <person name="Bulley S."/>
            <person name="Chunkath S."/>
            <person name="Hanley Z."/>
            <person name="Storey R."/>
            <person name="Thrimawithana A."/>
            <person name="Thomson S."/>
            <person name="David C."/>
            <person name="Testolin R."/>
        </authorList>
    </citation>
    <scope>NUCLEOTIDE SEQUENCE [LARGE SCALE GENOMIC DNA]</scope>
    <source>
        <strain evidence="4">cv. Red5</strain>
        <tissue evidence="3">Young leaf</tissue>
    </source>
</reference>
<dbReference type="FunCoup" id="A0A2R6PXG9">
    <property type="interactions" value="296"/>
</dbReference>
<evidence type="ECO:0000256" key="1">
    <source>
        <dbReference type="SAM" id="MobiDB-lite"/>
    </source>
</evidence>
<proteinExistence type="predicted"/>
<reference evidence="4" key="2">
    <citation type="journal article" date="2018" name="BMC Genomics">
        <title>A manually annotated Actinidia chinensis var. chinensis (kiwifruit) genome highlights the challenges associated with draft genomes and gene prediction in plants.</title>
        <authorList>
            <person name="Pilkington S.M."/>
            <person name="Crowhurst R."/>
            <person name="Hilario E."/>
            <person name="Nardozza S."/>
            <person name="Fraser L."/>
            <person name="Peng Y."/>
            <person name="Gunaseelan K."/>
            <person name="Simpson R."/>
            <person name="Tahir J."/>
            <person name="Deroles S.C."/>
            <person name="Templeton K."/>
            <person name="Luo Z."/>
            <person name="Davy M."/>
            <person name="Cheng C."/>
            <person name="McNeilage M."/>
            <person name="Scaglione D."/>
            <person name="Liu Y."/>
            <person name="Zhang Q."/>
            <person name="Datson P."/>
            <person name="De Silva N."/>
            <person name="Gardiner S.E."/>
            <person name="Bassett H."/>
            <person name="Chagne D."/>
            <person name="McCallum J."/>
            <person name="Dzierzon H."/>
            <person name="Deng C."/>
            <person name="Wang Y.Y."/>
            <person name="Barron L."/>
            <person name="Manako K."/>
            <person name="Bowen J."/>
            <person name="Foster T.M."/>
            <person name="Erridge Z.A."/>
            <person name="Tiffin H."/>
            <person name="Waite C.N."/>
            <person name="Davies K.M."/>
            <person name="Grierson E.P."/>
            <person name="Laing W.A."/>
            <person name="Kirk R."/>
            <person name="Chen X."/>
            <person name="Wood M."/>
            <person name="Montefiori M."/>
            <person name="Brummell D.A."/>
            <person name="Schwinn K.E."/>
            <person name="Catanach A."/>
            <person name="Fullerton C."/>
            <person name="Li D."/>
            <person name="Meiyalaghan S."/>
            <person name="Nieuwenhuizen N."/>
            <person name="Read N."/>
            <person name="Prakash R."/>
            <person name="Hunter D."/>
            <person name="Zhang H."/>
            <person name="McKenzie M."/>
            <person name="Knabel M."/>
            <person name="Harris A."/>
            <person name="Allan A.C."/>
            <person name="Gleave A."/>
            <person name="Chen A."/>
            <person name="Janssen B.J."/>
            <person name="Plunkett B."/>
            <person name="Ampomah-Dwamena C."/>
            <person name="Voogd C."/>
            <person name="Leif D."/>
            <person name="Lafferty D."/>
            <person name="Souleyre E.J.F."/>
            <person name="Varkonyi-Gasic E."/>
            <person name="Gambi F."/>
            <person name="Hanley J."/>
            <person name="Yao J.L."/>
            <person name="Cheung J."/>
            <person name="David K.M."/>
            <person name="Warren B."/>
            <person name="Marsh K."/>
            <person name="Snowden K.C."/>
            <person name="Lin-Wang K."/>
            <person name="Brian L."/>
            <person name="Martinez-Sanchez M."/>
            <person name="Wang M."/>
            <person name="Ileperuma N."/>
            <person name="Macnee N."/>
            <person name="Campin R."/>
            <person name="McAtee P."/>
            <person name="Drummond R.S.M."/>
            <person name="Espley R.V."/>
            <person name="Ireland H.S."/>
            <person name="Wu R."/>
            <person name="Atkinson R.G."/>
            <person name="Karunairetnam S."/>
            <person name="Bulley S."/>
            <person name="Chunkath S."/>
            <person name="Hanley Z."/>
            <person name="Storey R."/>
            <person name="Thrimawithana A.H."/>
            <person name="Thomson S."/>
            <person name="David C."/>
            <person name="Testolin R."/>
            <person name="Huang H."/>
            <person name="Hellens R.P."/>
            <person name="Schaffer R.J."/>
        </authorList>
    </citation>
    <scope>NUCLEOTIDE SEQUENCE [LARGE SCALE GENOMIC DNA]</scope>
    <source>
        <strain evidence="4">cv. Red5</strain>
    </source>
</reference>
<name>A0A2R6PXG9_ACTCC</name>